<evidence type="ECO:0000313" key="4">
    <source>
        <dbReference type="EMBL" id="VFK23733.1"/>
    </source>
</evidence>
<evidence type="ECO:0000259" key="2">
    <source>
        <dbReference type="Pfam" id="PF14261"/>
    </source>
</evidence>
<dbReference type="AlphaFoldDB" id="A0A450X398"/>
<dbReference type="InterPro" id="IPR051699">
    <property type="entry name" value="Rpn/YhgA-like_nuclease"/>
</dbReference>
<dbReference type="GO" id="GO:1990238">
    <property type="term" value="F:double-stranded DNA endonuclease activity"/>
    <property type="evidence" value="ECO:0007669"/>
    <property type="project" value="TreeGrafter"/>
</dbReference>
<protein>
    <recommendedName>
        <fullName evidence="5">Transposase (putative) YhgA-like domain-containing protein</fullName>
    </recommendedName>
</protein>
<feature type="domain" description="Transposase (putative) YhgA-like" evidence="1">
    <location>
        <begin position="8"/>
        <end position="205"/>
    </location>
</feature>
<reference evidence="4" key="1">
    <citation type="submission" date="2019-02" db="EMBL/GenBank/DDBJ databases">
        <authorList>
            <person name="Gruber-Vodicka R. H."/>
            <person name="Seah K. B. B."/>
        </authorList>
    </citation>
    <scope>NUCLEOTIDE SEQUENCE</scope>
    <source>
        <strain evidence="3">BECK_S312</strain>
        <strain evidence="4">BECK_S426</strain>
    </source>
</reference>
<evidence type="ECO:0000259" key="1">
    <source>
        <dbReference type="Pfam" id="PF04754"/>
    </source>
</evidence>
<dbReference type="EMBL" id="CAADFP010000007">
    <property type="protein sequence ID" value="VFK23733.1"/>
    <property type="molecule type" value="Genomic_DNA"/>
</dbReference>
<dbReference type="InterPro" id="IPR025587">
    <property type="entry name" value="DUF4351"/>
</dbReference>
<dbReference type="Pfam" id="PF04754">
    <property type="entry name" value="Transposase_31"/>
    <property type="match status" value="1"/>
</dbReference>
<name>A0A450X398_9GAMM</name>
<feature type="domain" description="DUF4351" evidence="2">
    <location>
        <begin position="281"/>
        <end position="334"/>
    </location>
</feature>
<accession>A0A450X398</accession>
<dbReference type="PANTHER" id="PTHR34611">
    <property type="match status" value="1"/>
</dbReference>
<organism evidence="4">
    <name type="scientific">Candidatus Kentrum sp. LPFa</name>
    <dbReference type="NCBI Taxonomy" id="2126335"/>
    <lineage>
        <taxon>Bacteria</taxon>
        <taxon>Pseudomonadati</taxon>
        <taxon>Pseudomonadota</taxon>
        <taxon>Gammaproteobacteria</taxon>
        <taxon>Candidatus Kentrum</taxon>
    </lineage>
</organism>
<gene>
    <name evidence="3" type="ORF">BECKLPF1236A_GA0070988_1000728</name>
    <name evidence="4" type="ORF">BECKLPF1236C_GA0070990_1000728</name>
</gene>
<dbReference type="InterPro" id="IPR006842">
    <property type="entry name" value="Transposase_31"/>
</dbReference>
<proteinExistence type="predicted"/>
<dbReference type="Pfam" id="PF14261">
    <property type="entry name" value="DUF4351"/>
    <property type="match status" value="1"/>
</dbReference>
<evidence type="ECO:0008006" key="5">
    <source>
        <dbReference type="Google" id="ProtNLM"/>
    </source>
</evidence>
<evidence type="ECO:0000313" key="3">
    <source>
        <dbReference type="EMBL" id="VFK07138.1"/>
    </source>
</evidence>
<sequence>MTNDIAYPHDHFLKEMLSYPEIAGALLRERLPRAVVKFLSHKPPKLVPDSFVDEALREHLSDRLFEIETIDGKTAFLYVLVEHKSTPDSKIGWQLLRYMVEILKQWEKKNPNWRQLPAVVPFVFYHGAEEWKIPNEFLHLVNFEESWRPYLLDFRFPVLDLGAIPNLELSKDCRLRARLLAMKYATRKAEQMAVKGSLIEALRSAPKDLYPIIRYLIAVYRYNEQTLREIIQEVRPKEESKMMSQFAEDIKSQFAQDIEKAVRQKVLQEGRQEGLLEGEAKGEAKGEVKLLLRILPRRFGPLPIEISERIHGADASTIETWADRVWDAKSLEDIFLE</sequence>
<dbReference type="EMBL" id="CAADFM010000007">
    <property type="protein sequence ID" value="VFK07138.1"/>
    <property type="molecule type" value="Genomic_DNA"/>
</dbReference>
<dbReference type="PANTHER" id="PTHR34611:SF2">
    <property type="entry name" value="INACTIVE RECOMBINATION-PROMOTING NUCLEASE-LIKE PROTEIN RPNE-RELATED"/>
    <property type="match status" value="1"/>
</dbReference>
<dbReference type="GO" id="GO:0006310">
    <property type="term" value="P:DNA recombination"/>
    <property type="evidence" value="ECO:0007669"/>
    <property type="project" value="TreeGrafter"/>
</dbReference>